<proteinExistence type="predicted"/>
<dbReference type="Proteomes" id="UP000094769">
    <property type="component" value="Unassembled WGS sequence"/>
</dbReference>
<comment type="caution">
    <text evidence="1">The sequence shown here is derived from an EMBL/GenBank/DDBJ whole genome shotgun (WGS) entry which is preliminary data.</text>
</comment>
<sequence>MGIGQLDGWKVDKKQAPSGDSAGIFYTLEILVTGAKPIR</sequence>
<dbReference type="EMBL" id="MARB01000001">
    <property type="protein sequence ID" value="ODJ89614.1"/>
    <property type="molecule type" value="Genomic_DNA"/>
</dbReference>
<name>A0A7Z0VR12_9GAMM</name>
<evidence type="ECO:0000313" key="1">
    <source>
        <dbReference type="EMBL" id="ODJ89614.1"/>
    </source>
</evidence>
<protein>
    <submittedName>
        <fullName evidence="1">Uncharacterized protein</fullName>
    </submittedName>
</protein>
<gene>
    <name evidence="1" type="ORF">CODIS_01740</name>
</gene>
<keyword evidence="2" id="KW-1185">Reference proteome</keyword>
<dbReference type="AlphaFoldDB" id="A0A7Z0VR12"/>
<reference evidence="1 2" key="1">
    <citation type="submission" date="2016-06" db="EMBL/GenBank/DDBJ databases">
        <title>Genome sequence of endosymbiont of Candidatus Endolucinida thiodiazotropha.</title>
        <authorList>
            <person name="Poehlein A."/>
            <person name="Koenig S."/>
            <person name="Heiden S.E."/>
            <person name="Thuermer A."/>
            <person name="Voget S."/>
            <person name="Daniel R."/>
            <person name="Markert S."/>
            <person name="Gros O."/>
            <person name="Schweder T."/>
        </authorList>
    </citation>
    <scope>NUCLEOTIDE SEQUENCE [LARGE SCALE GENOMIC DNA]</scope>
    <source>
        <strain evidence="1 2">COS</strain>
    </source>
</reference>
<accession>A0A7Z0VR12</accession>
<organism evidence="1 2">
    <name type="scientific">Candidatus Thiodiazotropha endolucinida</name>
    <dbReference type="NCBI Taxonomy" id="1655433"/>
    <lineage>
        <taxon>Bacteria</taxon>
        <taxon>Pseudomonadati</taxon>
        <taxon>Pseudomonadota</taxon>
        <taxon>Gammaproteobacteria</taxon>
        <taxon>Chromatiales</taxon>
        <taxon>Sedimenticolaceae</taxon>
        <taxon>Candidatus Thiodiazotropha</taxon>
    </lineage>
</organism>
<evidence type="ECO:0000313" key="2">
    <source>
        <dbReference type="Proteomes" id="UP000094769"/>
    </source>
</evidence>